<dbReference type="AlphaFoldDB" id="L7MIZ5"/>
<name>L7MIZ5_RHIPC</name>
<sequence>VQKLRTKTENAIRLVRRVANRHHGIKEDNLLRLAHGFVLCHFTYVAALHKWLRVERDQLNALIRKVVKRALDLPITTPMHKLLKLGVHNTLEEIAEAEEQVQLTRLTTTKAGRHILRELGFFSSTARDPPELTLTPREIRDLITIAPIPRNVHPEYNRGRRLARATAILKRIDMEADNVSFVDAAAYHNNRAFAAVAVSSTQRILNSATILTRNPEVAEQVAIAIGVLDSKREVIYRDSRPAIKAFERGVVSDQALCILRSADPSTLKHHTVIWFPAHLGRVPHPTSTRSPMMQRAHLPTAPPQGNPISLSSRPIKMHPLRTTSQSTFTLNAAFFRPRIPNLTDRRR</sequence>
<evidence type="ECO:0000313" key="1">
    <source>
        <dbReference type="EMBL" id="JAA64176.1"/>
    </source>
</evidence>
<proteinExistence type="evidence at transcript level"/>
<reference evidence="1" key="2">
    <citation type="journal article" date="2015" name="J. Proteomics">
        <title>Sexual differences in the sialomes of the zebra tick, Rhipicephalus pulchellus.</title>
        <authorList>
            <person name="Tan A.W."/>
            <person name="Francischetti I.M."/>
            <person name="Slovak M."/>
            <person name="Kini R.M."/>
            <person name="Ribeiro J.M."/>
        </authorList>
    </citation>
    <scope>NUCLEOTIDE SEQUENCE</scope>
    <source>
        <tissue evidence="1">Salivary gland</tissue>
    </source>
</reference>
<evidence type="ECO:0008006" key="2">
    <source>
        <dbReference type="Google" id="ProtNLM"/>
    </source>
</evidence>
<feature type="non-terminal residue" evidence="1">
    <location>
        <position position="1"/>
    </location>
</feature>
<dbReference type="EMBL" id="GACK01000858">
    <property type="protein sequence ID" value="JAA64176.1"/>
    <property type="molecule type" value="mRNA"/>
</dbReference>
<organism evidence="1">
    <name type="scientific">Rhipicephalus pulchellus</name>
    <name type="common">Yellow backed tick</name>
    <name type="synonym">Dermacentor pulchellus</name>
    <dbReference type="NCBI Taxonomy" id="72859"/>
    <lineage>
        <taxon>Eukaryota</taxon>
        <taxon>Metazoa</taxon>
        <taxon>Ecdysozoa</taxon>
        <taxon>Arthropoda</taxon>
        <taxon>Chelicerata</taxon>
        <taxon>Arachnida</taxon>
        <taxon>Acari</taxon>
        <taxon>Parasitiformes</taxon>
        <taxon>Ixodida</taxon>
        <taxon>Ixodoidea</taxon>
        <taxon>Ixodidae</taxon>
        <taxon>Rhipicephalinae</taxon>
        <taxon>Rhipicephalus</taxon>
        <taxon>Rhipicephalus</taxon>
    </lineage>
</organism>
<protein>
    <recommendedName>
        <fullName evidence="2">Tick transposon</fullName>
    </recommendedName>
</protein>
<accession>L7MIZ5</accession>
<reference evidence="1" key="1">
    <citation type="submission" date="2012-11" db="EMBL/GenBank/DDBJ databases">
        <authorList>
            <person name="Lucero-Rivera Y.E."/>
            <person name="Tovar-Ramirez D."/>
        </authorList>
    </citation>
    <scope>NUCLEOTIDE SEQUENCE</scope>
    <source>
        <tissue evidence="1">Salivary gland</tissue>
    </source>
</reference>
<dbReference type="CDD" id="cd14733">
    <property type="entry name" value="BACK"/>
    <property type="match status" value="1"/>
</dbReference>